<keyword evidence="3" id="KW-1185">Reference proteome</keyword>
<proteinExistence type="predicted"/>
<evidence type="ECO:0000256" key="1">
    <source>
        <dbReference type="SAM" id="SignalP"/>
    </source>
</evidence>
<name>A0ABP5T3D8_9ACTN</name>
<organism evidence="2 3">
    <name type="scientific">Streptomyces cuspidosporus</name>
    <dbReference type="NCBI Taxonomy" id="66882"/>
    <lineage>
        <taxon>Bacteria</taxon>
        <taxon>Bacillati</taxon>
        <taxon>Actinomycetota</taxon>
        <taxon>Actinomycetes</taxon>
        <taxon>Kitasatosporales</taxon>
        <taxon>Streptomycetaceae</taxon>
        <taxon>Streptomyces</taxon>
    </lineage>
</organism>
<reference evidence="3" key="1">
    <citation type="journal article" date="2019" name="Int. J. Syst. Evol. Microbiol.">
        <title>The Global Catalogue of Microorganisms (GCM) 10K type strain sequencing project: providing services to taxonomists for standard genome sequencing and annotation.</title>
        <authorList>
            <consortium name="The Broad Institute Genomics Platform"/>
            <consortium name="The Broad Institute Genome Sequencing Center for Infectious Disease"/>
            <person name="Wu L."/>
            <person name="Ma J."/>
        </authorList>
    </citation>
    <scope>NUCLEOTIDE SEQUENCE [LARGE SCALE GENOMIC DNA]</scope>
    <source>
        <strain evidence="3">JCM 4316</strain>
    </source>
</reference>
<evidence type="ECO:0000313" key="3">
    <source>
        <dbReference type="Proteomes" id="UP001500253"/>
    </source>
</evidence>
<feature type="chain" id="PRO_5046648879" evidence="1">
    <location>
        <begin position="19"/>
        <end position="187"/>
    </location>
</feature>
<evidence type="ECO:0000313" key="2">
    <source>
        <dbReference type="EMBL" id="GAA2342560.1"/>
    </source>
</evidence>
<comment type="caution">
    <text evidence="2">The sequence shown here is derived from an EMBL/GenBank/DDBJ whole genome shotgun (WGS) entry which is preliminary data.</text>
</comment>
<keyword evidence="1" id="KW-0732">Signal</keyword>
<sequence length="187" mass="19834">MAGGAVLAAVAAAVAAFAFLGSDALSDRAEQDRKCCWKRGATPGWMSGTMGLRIPAAASDRRAGYKAGSRYDVGVLAFTLPSREADAYLSRLVPEDEEMVANLHPARKGYEPMAPFGHLGLPEPETLVKGVRRIGLCPDGLTSPEGKHLRYCVDLFAHEFTPGSTRVYVRSTIEPGVTPPASKGSGE</sequence>
<gene>
    <name evidence="2" type="ORF">GCM10010246_29870</name>
</gene>
<feature type="signal peptide" evidence="1">
    <location>
        <begin position="1"/>
        <end position="18"/>
    </location>
</feature>
<accession>A0ABP5T3D8</accession>
<dbReference type="EMBL" id="BAAASD010000010">
    <property type="protein sequence ID" value="GAA2342560.1"/>
    <property type="molecule type" value="Genomic_DNA"/>
</dbReference>
<protein>
    <submittedName>
        <fullName evidence="2">Uncharacterized protein</fullName>
    </submittedName>
</protein>
<dbReference type="Proteomes" id="UP001500253">
    <property type="component" value="Unassembled WGS sequence"/>
</dbReference>